<dbReference type="CDD" id="cd01125">
    <property type="entry name" value="RepA_RSF1010_like"/>
    <property type="match status" value="1"/>
</dbReference>
<feature type="compositionally biased region" description="Basic and acidic residues" evidence="1">
    <location>
        <begin position="680"/>
        <end position="694"/>
    </location>
</feature>
<dbReference type="Pfam" id="PF13481">
    <property type="entry name" value="AAA_25"/>
    <property type="match status" value="1"/>
</dbReference>
<gene>
    <name evidence="3" type="ORF">FHR31_001615</name>
</gene>
<dbReference type="EMBL" id="JACHYA010000005">
    <property type="protein sequence ID" value="MBB3171789.1"/>
    <property type="molecule type" value="Genomic_DNA"/>
</dbReference>
<dbReference type="GeneID" id="93356940"/>
<evidence type="ECO:0000313" key="3">
    <source>
        <dbReference type="EMBL" id="MBB3171789.1"/>
    </source>
</evidence>
<reference evidence="3 4" key="1">
    <citation type="submission" date="2020-08" db="EMBL/GenBank/DDBJ databases">
        <title>Sequencing the genomes of 1000 actinobacteria strains.</title>
        <authorList>
            <person name="Klenk H.-P."/>
        </authorList>
    </citation>
    <scope>NUCLEOTIDE SEQUENCE [LARGE SCALE GENOMIC DNA]</scope>
    <source>
        <strain evidence="3 4">DSM 22242</strain>
    </source>
</reference>
<feature type="domain" description="Primase C-terminal 2" evidence="2">
    <location>
        <begin position="9"/>
        <end position="81"/>
    </location>
</feature>
<dbReference type="InterPro" id="IPR027417">
    <property type="entry name" value="P-loop_NTPase"/>
</dbReference>
<dbReference type="InterPro" id="IPR014819">
    <property type="entry name" value="PriCT_2"/>
</dbReference>
<sequence length="785" mass="87776">MASESALISALNHMDPSQLTYQEFIEVGMALKSEGEPFEAWDDWAKRDPARYKGTLRRKWDGFSGSGSEAAVKGGTIVQMARDRGWERERDLGEALSWDMDSAPAERPSEARVVDPTWVEGAEIDEPGADWEGWKDLERYLRAVFEPGEIVGYVTSSWFDADKGRWLPSGKGPHTETAGEILERIAKHKGDLDSAIGATERPAGAWVRLNPLDGNGVRNENVSEFRHALVESDSLPIEKQVAIIRELRLPVTALVNSGNKSAHAVVRVDARDYGEYRQRVDELYRICRDNGLVVDTQNKNPSRLSRMPGVMRGERKQWLMAVGMGCESWAEWKEWYSDQTDDLPDPESLADMWDDMPQLAPPLISGVLRQGHKMLLAGPSKAGKSYALIELCVAIAEGVPWMGFDVPQRGGVLYVNLELDRASCLHRFRDVYAAMGVPPEHTGNIDVWNLRGKGKPMDELAPSLIRRALKTRPLAVVIDPIYKIITGDENSADQMARFCNQFDLVADSIGCAVVYCHHHSKGVQGGKKSMDRASGSGVFARDPDALLDMVELHMADCDREEMEERFQVDAVCSFMDAEEQLGGWRTLLEPRHLKSAAELRRMAGNFTDNMGLTPALEEAADAARARARSRTAWRIEGTLREFPRFDAVNVWFDWPRHVRDETGQLAKMFAEGDSSPEALEAGRARGREQSAKSAEKRRRVRVSAMREALERCAAAGWKPTRDKVTAMVGEILESEGYELPKTGIKQWTVAAAEWSPIRSRQDDDGVWVLYDEELECASEGWQEGV</sequence>
<evidence type="ECO:0000256" key="1">
    <source>
        <dbReference type="SAM" id="MobiDB-lite"/>
    </source>
</evidence>
<comment type="caution">
    <text evidence="3">The sequence shown here is derived from an EMBL/GenBank/DDBJ whole genome shotgun (WGS) entry which is preliminary data.</text>
</comment>
<organism evidence="3 4">
    <name type="scientific">Parvibacter caecicola</name>
    <dbReference type="NCBI Taxonomy" id="747645"/>
    <lineage>
        <taxon>Bacteria</taxon>
        <taxon>Bacillati</taxon>
        <taxon>Actinomycetota</taxon>
        <taxon>Coriobacteriia</taxon>
        <taxon>Coriobacteriales</taxon>
        <taxon>Coriobacteriaceae</taxon>
        <taxon>Parvibacter</taxon>
    </lineage>
</organism>
<feature type="region of interest" description="Disordered" evidence="1">
    <location>
        <begin position="670"/>
        <end position="697"/>
    </location>
</feature>
<dbReference type="InterPro" id="IPR038724">
    <property type="entry name" value="RepA"/>
</dbReference>
<dbReference type="AlphaFoldDB" id="A0A7W5D2P4"/>
<dbReference type="GO" id="GO:0016817">
    <property type="term" value="F:hydrolase activity, acting on acid anhydrides"/>
    <property type="evidence" value="ECO:0007669"/>
    <property type="project" value="InterPro"/>
</dbReference>
<dbReference type="Gene3D" id="3.40.50.300">
    <property type="entry name" value="P-loop containing nucleotide triphosphate hydrolases"/>
    <property type="match status" value="1"/>
</dbReference>
<protein>
    <recommendedName>
        <fullName evidence="2">Primase C-terminal 2 domain-containing protein</fullName>
    </recommendedName>
</protein>
<dbReference type="Pfam" id="PF08707">
    <property type="entry name" value="PriCT_2"/>
    <property type="match status" value="1"/>
</dbReference>
<evidence type="ECO:0000313" key="4">
    <source>
        <dbReference type="Proteomes" id="UP000530850"/>
    </source>
</evidence>
<evidence type="ECO:0000259" key="2">
    <source>
        <dbReference type="Pfam" id="PF08707"/>
    </source>
</evidence>
<dbReference type="Proteomes" id="UP000530850">
    <property type="component" value="Unassembled WGS sequence"/>
</dbReference>
<name>A0A7W5D2P4_9ACTN</name>
<dbReference type="SUPFAM" id="SSF52540">
    <property type="entry name" value="P-loop containing nucleoside triphosphate hydrolases"/>
    <property type="match status" value="1"/>
</dbReference>
<accession>A0A7W5D2P4</accession>
<dbReference type="RefSeq" id="WP_123185638.1">
    <property type="nucleotide sequence ID" value="NZ_JACHYA010000005.1"/>
</dbReference>
<proteinExistence type="predicted"/>